<keyword evidence="7" id="KW-0793">Thylakoid</keyword>
<evidence type="ECO:0000256" key="5">
    <source>
        <dbReference type="ARBA" id="ARBA00022991"/>
    </source>
</evidence>
<dbReference type="GO" id="GO:0016168">
    <property type="term" value="F:chlorophyll binding"/>
    <property type="evidence" value="ECO:0007669"/>
    <property type="project" value="UniProtKB-KW"/>
</dbReference>
<comment type="caution">
    <text evidence="8">The sequence shown here is derived from an EMBL/GenBank/DDBJ whole genome shotgun (WGS) entry which is preliminary data.</text>
</comment>
<keyword evidence="2 7" id="KW-0150">Chloroplast</keyword>
<evidence type="ECO:0000256" key="1">
    <source>
        <dbReference type="ARBA" id="ARBA00022494"/>
    </source>
</evidence>
<dbReference type="Pfam" id="PF00504">
    <property type="entry name" value="Chloroa_b-bind"/>
    <property type="match status" value="1"/>
</dbReference>
<dbReference type="EMBL" id="LHPF02000006">
    <property type="protein sequence ID" value="PSC73724.1"/>
    <property type="molecule type" value="Genomic_DNA"/>
</dbReference>
<dbReference type="GO" id="GO:0009535">
    <property type="term" value="C:chloroplast thylakoid membrane"/>
    <property type="evidence" value="ECO:0007669"/>
    <property type="project" value="UniProtKB-SubCell"/>
</dbReference>
<protein>
    <recommendedName>
        <fullName evidence="7">Chlorophyll a-b binding protein, chloroplastic</fullName>
    </recommendedName>
</protein>
<feature type="binding site" evidence="6">
    <location>
        <position position="284"/>
    </location>
    <ligand>
        <name>chlorophyll a</name>
        <dbReference type="ChEBI" id="CHEBI:58416"/>
        <label>1</label>
    </ligand>
</feature>
<evidence type="ECO:0000313" key="9">
    <source>
        <dbReference type="Proteomes" id="UP000239649"/>
    </source>
</evidence>
<evidence type="ECO:0000313" key="8">
    <source>
        <dbReference type="EMBL" id="PSC73724.1"/>
    </source>
</evidence>
<evidence type="ECO:0000256" key="2">
    <source>
        <dbReference type="ARBA" id="ARBA00022528"/>
    </source>
</evidence>
<dbReference type="InterPro" id="IPR022796">
    <property type="entry name" value="Chloroa_b-bind"/>
</dbReference>
<dbReference type="GO" id="GO:0009765">
    <property type="term" value="P:photosynthesis, light harvesting"/>
    <property type="evidence" value="ECO:0007669"/>
    <property type="project" value="InterPro"/>
</dbReference>
<feature type="binding site" description="axial binding residue" evidence="6">
    <location>
        <position position="130"/>
    </location>
    <ligand>
        <name>chlorophyll b</name>
        <dbReference type="ChEBI" id="CHEBI:61721"/>
        <label>1</label>
    </ligand>
    <ligandPart>
        <name>Mg</name>
        <dbReference type="ChEBI" id="CHEBI:25107"/>
    </ligandPart>
</feature>
<dbReference type="Proteomes" id="UP000239649">
    <property type="component" value="Unassembled WGS sequence"/>
</dbReference>
<comment type="subcellular location">
    <subcellularLocation>
        <location evidence="7">Plastid</location>
        <location evidence="7">Chloroplast thylakoid membrane</location>
    </subcellularLocation>
</comment>
<dbReference type="SUPFAM" id="SSF103511">
    <property type="entry name" value="Chlorophyll a-b binding protein"/>
    <property type="match status" value="1"/>
</dbReference>
<proteinExistence type="inferred from homology"/>
<keyword evidence="9" id="KW-1185">Reference proteome</keyword>
<feature type="binding site" evidence="6">
    <location>
        <position position="252"/>
    </location>
    <ligand>
        <name>chlorophyll a</name>
        <dbReference type="ChEBI" id="CHEBI:58416"/>
        <label>1</label>
    </ligand>
</feature>
<keyword evidence="7" id="KW-0603">Photosystem I</keyword>
<dbReference type="AlphaFoldDB" id="A0A2P6VI07"/>
<gene>
    <name evidence="8" type="ORF">C2E20_3030</name>
</gene>
<evidence type="ECO:0000256" key="7">
    <source>
        <dbReference type="RuleBase" id="RU363080"/>
    </source>
</evidence>
<evidence type="ECO:0000256" key="3">
    <source>
        <dbReference type="ARBA" id="ARBA00022531"/>
    </source>
</evidence>
<dbReference type="Gene3D" id="1.10.3460.10">
    <property type="entry name" value="Chlorophyll a/b binding protein domain"/>
    <property type="match status" value="1"/>
</dbReference>
<organism evidence="8 9">
    <name type="scientific">Micractinium conductrix</name>
    <dbReference type="NCBI Taxonomy" id="554055"/>
    <lineage>
        <taxon>Eukaryota</taxon>
        <taxon>Viridiplantae</taxon>
        <taxon>Chlorophyta</taxon>
        <taxon>core chlorophytes</taxon>
        <taxon>Trebouxiophyceae</taxon>
        <taxon>Chlorellales</taxon>
        <taxon>Chlorellaceae</taxon>
        <taxon>Chlorella clade</taxon>
        <taxon>Micractinium</taxon>
    </lineage>
</organism>
<keyword evidence="1 6" id="KW-0148">Chlorophyll</keyword>
<evidence type="ECO:0000256" key="6">
    <source>
        <dbReference type="PIRSR" id="PIRSR601344-1"/>
    </source>
</evidence>
<feature type="binding site" evidence="6">
    <location>
        <position position="257"/>
    </location>
    <ligand>
        <name>chlorophyll a</name>
        <dbReference type="ChEBI" id="CHEBI:58416"/>
        <label>1</label>
    </ligand>
</feature>
<feature type="binding site" evidence="6">
    <location>
        <position position="255"/>
    </location>
    <ligand>
        <name>chlorophyll a</name>
        <dbReference type="ChEBI" id="CHEBI:58416"/>
        <label>1</label>
    </ligand>
</feature>
<dbReference type="OrthoDB" id="423598at2759"/>
<name>A0A2P6VI07_9CHLO</name>
<comment type="similarity">
    <text evidence="7">Belongs to the light-harvesting chlorophyll a/b-binding (LHC) protein family.</text>
</comment>
<reference evidence="8 9" key="1">
    <citation type="journal article" date="2018" name="Plant J.">
        <title>Genome sequences of Chlorella sorokiniana UTEX 1602 and Micractinium conductrix SAG 241.80: implications to maltose excretion by a green alga.</title>
        <authorList>
            <person name="Arriola M.B."/>
            <person name="Velmurugan N."/>
            <person name="Zhang Y."/>
            <person name="Plunkett M.H."/>
            <person name="Hondzo H."/>
            <person name="Barney B.M."/>
        </authorList>
    </citation>
    <scope>NUCLEOTIDE SEQUENCE [LARGE SCALE GENOMIC DNA]</scope>
    <source>
        <strain evidence="8 9">SAG 241.80</strain>
    </source>
</reference>
<feature type="binding site" evidence="6">
    <location>
        <position position="107"/>
    </location>
    <ligand>
        <name>chlorophyll b</name>
        <dbReference type="ChEBI" id="CHEBI:61721"/>
        <label>2</label>
    </ligand>
</feature>
<dbReference type="GO" id="GO:0009522">
    <property type="term" value="C:photosystem I"/>
    <property type="evidence" value="ECO:0007669"/>
    <property type="project" value="UniProtKB-KW"/>
</dbReference>
<keyword evidence="5 7" id="KW-0157">Chromophore</keyword>
<dbReference type="STRING" id="554055.A0A2P6VI07"/>
<keyword evidence="7" id="KW-0604">Photosystem II</keyword>
<keyword evidence="3 7" id="KW-0602">Photosynthesis</keyword>
<dbReference type="GO" id="GO:0009523">
    <property type="term" value="C:photosystem II"/>
    <property type="evidence" value="ECO:0007669"/>
    <property type="project" value="UniProtKB-KW"/>
</dbReference>
<keyword evidence="4 7" id="KW-0934">Plastid</keyword>
<comment type="function">
    <text evidence="7">The light-harvesting complex (LHC) functions as a light receptor, it captures and delivers excitation energy to photosystems with which it is closely associated.</text>
</comment>
<feature type="binding site" evidence="6">
    <location>
        <position position="125"/>
    </location>
    <ligand>
        <name>chlorophyll a</name>
        <dbReference type="ChEBI" id="CHEBI:58416"/>
        <label>1</label>
    </ligand>
</feature>
<accession>A0A2P6VI07</accession>
<sequence>MSQILQPRPARSRDPALLLCPLHVAATIMMQVATSAFTGAAVRVAQPSSRNTRRSVVVRAEGTDLAKVERVAKSGGPLYKNFTSGQALTYLDGTLPGDFGFDPLGLSDPEGAGGFITPEWLSYSEVIHCRWAMLGAAGFLAPEILATAGVIPASPEEAVWFRSGVIPPAGQYGKYWTDPYSLFWVEAIMMNFAELRRWQDFKNPGSQGKQYFLGLEAVFGGSGNPAYPGGQFFNMFNLGKTPESMQKLKTNEIRNGRLAMIACLGMAAQGVMTGKGPFENLLTHLSDPVSDNLLTNLASILK</sequence>
<dbReference type="InterPro" id="IPR001344">
    <property type="entry name" value="Chloro_AB-bd_pln"/>
</dbReference>
<feature type="binding site" evidence="6">
    <location>
        <position position="128"/>
    </location>
    <ligand>
        <name>chlorophyll a</name>
        <dbReference type="ChEBI" id="CHEBI:58416"/>
        <label>1</label>
    </ligand>
</feature>
<dbReference type="PANTHER" id="PTHR21649">
    <property type="entry name" value="CHLOROPHYLL A/B BINDING PROTEIN"/>
    <property type="match status" value="1"/>
</dbReference>
<feature type="binding site" evidence="6">
    <location>
        <position position="269"/>
    </location>
    <ligand>
        <name>chlorophyll a</name>
        <dbReference type="ChEBI" id="CHEBI:58416"/>
        <label>1</label>
    </ligand>
</feature>
<evidence type="ECO:0000256" key="4">
    <source>
        <dbReference type="ARBA" id="ARBA00022640"/>
    </source>
</evidence>